<dbReference type="InterPro" id="IPR004090">
    <property type="entry name" value="Chemotax_Me-accpt_rcpt"/>
</dbReference>
<evidence type="ECO:0000256" key="2">
    <source>
        <dbReference type="ARBA" id="ARBA00029447"/>
    </source>
</evidence>
<dbReference type="PROSITE" id="PS50111">
    <property type="entry name" value="CHEMOTAXIS_TRANSDUC_2"/>
    <property type="match status" value="1"/>
</dbReference>
<dbReference type="PANTHER" id="PTHR32089:SF112">
    <property type="entry name" value="LYSOZYME-LIKE PROTEIN-RELATED"/>
    <property type="match status" value="1"/>
</dbReference>
<dbReference type="KEGG" id="aacx:DEACI_0742"/>
<comment type="similarity">
    <text evidence="2">Belongs to the methyl-accepting chemotaxis (MCP) protein family.</text>
</comment>
<accession>A0A8S0WEG2</accession>
<evidence type="ECO:0000313" key="7">
    <source>
        <dbReference type="EMBL" id="CEJ07664.1"/>
    </source>
</evidence>
<keyword evidence="8" id="KW-1185">Reference proteome</keyword>
<dbReference type="GO" id="GO:0006935">
    <property type="term" value="P:chemotaxis"/>
    <property type="evidence" value="ECO:0007669"/>
    <property type="project" value="InterPro"/>
</dbReference>
<reference evidence="7" key="1">
    <citation type="submission" date="2014-11" db="EMBL/GenBank/DDBJ databases">
        <authorList>
            <person name="Hornung B.V."/>
        </authorList>
    </citation>
    <scope>NUCLEOTIDE SEQUENCE</scope>
    <source>
        <strain evidence="7">INE</strain>
    </source>
</reference>
<dbReference type="Pfam" id="PF00015">
    <property type="entry name" value="MCPsignal"/>
    <property type="match status" value="1"/>
</dbReference>
<name>A0A8S0WEG2_9FIRM</name>
<evidence type="ECO:0000313" key="6">
    <source>
        <dbReference type="EMBL" id="CAA7600092.1"/>
    </source>
</evidence>
<gene>
    <name evidence="6" type="ORF">DEACI_0742</name>
    <name evidence="7" type="ORF">DEACI_2130</name>
</gene>
<reference evidence="6" key="2">
    <citation type="submission" date="2020-01" db="EMBL/GenBank/DDBJ databases">
        <authorList>
            <person name="Hornung B."/>
        </authorList>
    </citation>
    <scope>NUCLEOTIDE SEQUENCE</scope>
    <source>
        <strain evidence="6">PacBioINE</strain>
    </source>
</reference>
<protein>
    <submittedName>
        <fullName evidence="6">Methyl-accepting chemotaxis protein (MCP) signalling domain</fullName>
    </submittedName>
    <submittedName>
        <fullName evidence="7">Methyl-accepting chemotaxis sensory transducer</fullName>
    </submittedName>
</protein>
<feature type="domain" description="Methyl-accepting transducer" evidence="5">
    <location>
        <begin position="1"/>
        <end position="251"/>
    </location>
</feature>
<dbReference type="PANTHER" id="PTHR32089">
    <property type="entry name" value="METHYL-ACCEPTING CHEMOTAXIS PROTEIN MCPB"/>
    <property type="match status" value="1"/>
</dbReference>
<sequence length="287" mass="30851">MEELSATMQTIQGSAEQIAQGTEELTASTEEMGASAWEMQEFTKQLTVRADTGRNNALAIKERASEIRSRGVRAVEEANVIYKDKEAKVRQALEQSKAVDQIKVMAEAIGGIAQQTNLLSLNASIEAARAGEAGRGFAVVADEVRKLAEQSETAVSNIHNVVSDVQKVFGNLVTNTQALLVFIETKVRPDYEAYAQTGNQYEEDSKFVTEMSQELAEATLSMSKVIAQISATIQNVAATAEESASGSEEISSIVDQTATAVEQVNQSAQAQARLAGKLSELVGKFKV</sequence>
<dbReference type="EMBL" id="CDGJ01000061">
    <property type="protein sequence ID" value="CEJ07664.1"/>
    <property type="molecule type" value="Genomic_DNA"/>
</dbReference>
<dbReference type="GO" id="GO:0007165">
    <property type="term" value="P:signal transduction"/>
    <property type="evidence" value="ECO:0007669"/>
    <property type="project" value="UniProtKB-KW"/>
</dbReference>
<feature type="region of interest" description="Disordered" evidence="4">
    <location>
        <begin position="1"/>
        <end position="27"/>
    </location>
</feature>
<organism evidence="6">
    <name type="scientific">Acididesulfobacillus acetoxydans</name>
    <dbReference type="NCBI Taxonomy" id="1561005"/>
    <lineage>
        <taxon>Bacteria</taxon>
        <taxon>Bacillati</taxon>
        <taxon>Bacillota</taxon>
        <taxon>Clostridia</taxon>
        <taxon>Eubacteriales</taxon>
        <taxon>Peptococcaceae</taxon>
        <taxon>Acididesulfobacillus</taxon>
    </lineage>
</organism>
<dbReference type="RefSeq" id="WP_240983816.1">
    <property type="nucleotide sequence ID" value="NZ_CDGJ01000061.1"/>
</dbReference>
<dbReference type="Proteomes" id="UP001071230">
    <property type="component" value="Unassembled WGS sequence"/>
</dbReference>
<dbReference type="SMART" id="SM00283">
    <property type="entry name" value="MA"/>
    <property type="match status" value="1"/>
</dbReference>
<evidence type="ECO:0000256" key="3">
    <source>
        <dbReference type="PROSITE-ProRule" id="PRU00284"/>
    </source>
</evidence>
<dbReference type="Proteomes" id="UP000836597">
    <property type="component" value="Chromosome"/>
</dbReference>
<dbReference type="Gene3D" id="1.10.287.950">
    <property type="entry name" value="Methyl-accepting chemotaxis protein"/>
    <property type="match status" value="1"/>
</dbReference>
<dbReference type="EMBL" id="LR746496">
    <property type="protein sequence ID" value="CAA7600092.1"/>
    <property type="molecule type" value="Genomic_DNA"/>
</dbReference>
<evidence type="ECO:0000256" key="4">
    <source>
        <dbReference type="SAM" id="MobiDB-lite"/>
    </source>
</evidence>
<dbReference type="GO" id="GO:0016020">
    <property type="term" value="C:membrane"/>
    <property type="evidence" value="ECO:0007669"/>
    <property type="project" value="InterPro"/>
</dbReference>
<evidence type="ECO:0000256" key="1">
    <source>
        <dbReference type="ARBA" id="ARBA00023224"/>
    </source>
</evidence>
<dbReference type="PRINTS" id="PR00260">
    <property type="entry name" value="CHEMTRNSDUCR"/>
</dbReference>
<dbReference type="SUPFAM" id="SSF58104">
    <property type="entry name" value="Methyl-accepting chemotaxis protein (MCP) signaling domain"/>
    <property type="match status" value="1"/>
</dbReference>
<evidence type="ECO:0000259" key="5">
    <source>
        <dbReference type="PROSITE" id="PS50111"/>
    </source>
</evidence>
<dbReference type="GO" id="GO:0004888">
    <property type="term" value="F:transmembrane signaling receptor activity"/>
    <property type="evidence" value="ECO:0007669"/>
    <property type="project" value="InterPro"/>
</dbReference>
<dbReference type="InterPro" id="IPR004089">
    <property type="entry name" value="MCPsignal_dom"/>
</dbReference>
<proteinExistence type="inferred from homology"/>
<dbReference type="AlphaFoldDB" id="A0A8S0WEG2"/>
<keyword evidence="1 3" id="KW-0807">Transducer</keyword>
<evidence type="ECO:0000313" key="8">
    <source>
        <dbReference type="Proteomes" id="UP001071230"/>
    </source>
</evidence>